<dbReference type="Gene3D" id="3.40.50.720">
    <property type="entry name" value="NAD(P)-binding Rossmann-like Domain"/>
    <property type="match status" value="1"/>
</dbReference>
<dbReference type="Proteomes" id="UP000281647">
    <property type="component" value="Unassembled WGS sequence"/>
</dbReference>
<evidence type="ECO:0000313" key="3">
    <source>
        <dbReference type="EMBL" id="RUM95393.1"/>
    </source>
</evidence>
<dbReference type="AlphaFoldDB" id="A0A432UZP2"/>
<comment type="caution">
    <text evidence="3">The sequence shown here is derived from an EMBL/GenBank/DDBJ whole genome shotgun (WGS) entry which is preliminary data.</text>
</comment>
<evidence type="ECO:0000259" key="2">
    <source>
        <dbReference type="Pfam" id="PF03807"/>
    </source>
</evidence>
<evidence type="ECO:0000313" key="4">
    <source>
        <dbReference type="Proteomes" id="UP000281647"/>
    </source>
</evidence>
<dbReference type="PANTHER" id="PTHR11645:SF13">
    <property type="entry name" value="PYRROLINE-5-CARBOXYLATE REDUCTASE CATALYTIC N-TERMINAL DOMAIN-CONTAINING PROTEIN"/>
    <property type="match status" value="1"/>
</dbReference>
<comment type="similarity">
    <text evidence="1">Belongs to the pyrroline-5-carboxylate reductase family.</text>
</comment>
<dbReference type="PANTHER" id="PTHR11645">
    <property type="entry name" value="PYRROLINE-5-CARBOXYLATE REDUCTASE"/>
    <property type="match status" value="1"/>
</dbReference>
<dbReference type="SUPFAM" id="SSF51735">
    <property type="entry name" value="NAD(P)-binding Rossmann-fold domains"/>
    <property type="match status" value="1"/>
</dbReference>
<name>A0A432UZP2_9HYPH</name>
<dbReference type="InterPro" id="IPR028939">
    <property type="entry name" value="P5C_Rdtase_cat_N"/>
</dbReference>
<accession>A0A432UZP2</accession>
<dbReference type="Pfam" id="PF03807">
    <property type="entry name" value="F420_oxidored"/>
    <property type="match status" value="1"/>
</dbReference>
<dbReference type="InterPro" id="IPR036291">
    <property type="entry name" value="NAD(P)-bd_dom_sf"/>
</dbReference>
<organism evidence="3 4">
    <name type="scientific">Borborobacter arsenicus</name>
    <dbReference type="NCBI Taxonomy" id="1851146"/>
    <lineage>
        <taxon>Bacteria</taxon>
        <taxon>Pseudomonadati</taxon>
        <taxon>Pseudomonadota</taxon>
        <taxon>Alphaproteobacteria</taxon>
        <taxon>Hyphomicrobiales</taxon>
        <taxon>Phyllobacteriaceae</taxon>
        <taxon>Borborobacter</taxon>
    </lineage>
</organism>
<dbReference type="GO" id="GO:0004735">
    <property type="term" value="F:pyrroline-5-carboxylate reductase activity"/>
    <property type="evidence" value="ECO:0007669"/>
    <property type="project" value="TreeGrafter"/>
</dbReference>
<feature type="domain" description="Pyrroline-5-carboxylate reductase catalytic N-terminal" evidence="2">
    <location>
        <begin position="3"/>
        <end position="92"/>
    </location>
</feature>
<dbReference type="OrthoDB" id="9805754at2"/>
<dbReference type="GO" id="GO:0055129">
    <property type="term" value="P:L-proline biosynthetic process"/>
    <property type="evidence" value="ECO:0007669"/>
    <property type="project" value="TreeGrafter"/>
</dbReference>
<reference evidence="3 4" key="1">
    <citation type="submission" date="2018-11" db="EMBL/GenBank/DDBJ databases">
        <title>Pseudaminobacter arsenicus sp. nov., an arsenic-resistant bacterium isolated from arsenic-rich aquifers.</title>
        <authorList>
            <person name="Mu Y."/>
        </authorList>
    </citation>
    <scope>NUCLEOTIDE SEQUENCE [LARGE SCALE GENOMIC DNA]</scope>
    <source>
        <strain evidence="3 4">CB3</strain>
    </source>
</reference>
<dbReference type="EMBL" id="RKST01000045">
    <property type="protein sequence ID" value="RUM95393.1"/>
    <property type="molecule type" value="Genomic_DNA"/>
</dbReference>
<evidence type="ECO:0000256" key="1">
    <source>
        <dbReference type="ARBA" id="ARBA00005525"/>
    </source>
</evidence>
<protein>
    <recommendedName>
        <fullName evidence="2">Pyrroline-5-carboxylate reductase catalytic N-terminal domain-containing protein</fullName>
    </recommendedName>
</protein>
<gene>
    <name evidence="3" type="ORF">EET67_23460</name>
</gene>
<keyword evidence="4" id="KW-1185">Reference proteome</keyword>
<sequence length="256" mass="28009">MMRVGFIGTGAITKAIVEGLDRAGKDNTILVSNRSEAVSRDIERRFARIKRAPNAEVAANSDIVFIATRPTQVEEALAGISFHRSQIVISFVTGLSVQDLAKLAPLSTVGRVLPLPSIARCEGPIICYPGIPEILQLFEGMGHLVVPESESELLAMGSVSGFMSTYFELQNSLIAWLGRRGVTDENASTYVRAMLFALSSTAYSTSETEMDNLPAEHETKGGLNQRVRQKLKDRSWFDQPAECFGEILSLKRSSLE</sequence>
<proteinExistence type="inferred from homology"/>